<comment type="subcellular location">
    <subcellularLocation>
        <location evidence="1">Secreted</location>
        <location evidence="1">Cell wall</location>
    </subcellularLocation>
</comment>
<keyword evidence="5 9" id="KW-0378">Hydrolase</keyword>
<reference evidence="12" key="1">
    <citation type="journal article" date="2023" name="Science">
        <title>Elucidation of the pathway for biosynthesis of saponin adjuvants from the soapbark tree.</title>
        <authorList>
            <person name="Reed J."/>
            <person name="Orme A."/>
            <person name="El-Demerdash A."/>
            <person name="Owen C."/>
            <person name="Martin L.B.B."/>
            <person name="Misra R.C."/>
            <person name="Kikuchi S."/>
            <person name="Rejzek M."/>
            <person name="Martin A.C."/>
            <person name="Harkess A."/>
            <person name="Leebens-Mack J."/>
            <person name="Louveau T."/>
            <person name="Stephenson M.J."/>
            <person name="Osbourn A."/>
        </authorList>
    </citation>
    <scope>NUCLEOTIDE SEQUENCE</scope>
    <source>
        <strain evidence="12">S10</strain>
    </source>
</reference>
<dbReference type="PROSITE" id="PS00502">
    <property type="entry name" value="POLYGALACTURONASE"/>
    <property type="match status" value="1"/>
</dbReference>
<evidence type="ECO:0000256" key="10">
    <source>
        <dbReference type="SAM" id="MobiDB-lite"/>
    </source>
</evidence>
<dbReference type="GO" id="GO:0016829">
    <property type="term" value="F:lyase activity"/>
    <property type="evidence" value="ECO:0007669"/>
    <property type="project" value="UniProtKB-KW"/>
</dbReference>
<dbReference type="Gene3D" id="2.160.20.10">
    <property type="entry name" value="Single-stranded right-handed beta-helix, Pectin lyase-like"/>
    <property type="match status" value="1"/>
</dbReference>
<dbReference type="Proteomes" id="UP001163823">
    <property type="component" value="Chromosome 12"/>
</dbReference>
<feature type="signal peptide" evidence="11">
    <location>
        <begin position="1"/>
        <end position="18"/>
    </location>
</feature>
<keyword evidence="3" id="KW-0134">Cell wall</keyword>
<keyword evidence="11" id="KW-0732">Signal</keyword>
<protein>
    <submittedName>
        <fullName evidence="12">Pectin lyase-like superfamily protein</fullName>
    </submittedName>
</protein>
<dbReference type="GO" id="GO:0004650">
    <property type="term" value="F:polygalacturonase activity"/>
    <property type="evidence" value="ECO:0007669"/>
    <property type="project" value="InterPro"/>
</dbReference>
<evidence type="ECO:0000256" key="4">
    <source>
        <dbReference type="ARBA" id="ARBA00022525"/>
    </source>
</evidence>
<dbReference type="AlphaFoldDB" id="A0AAD7PC17"/>
<evidence type="ECO:0000256" key="7">
    <source>
        <dbReference type="ARBA" id="ARBA00023316"/>
    </source>
</evidence>
<dbReference type="FunFam" id="2.160.20.10:FF:000056">
    <property type="entry name" value="Pectin lyase-like superfamily protein"/>
    <property type="match status" value="1"/>
</dbReference>
<dbReference type="InterPro" id="IPR012334">
    <property type="entry name" value="Pectin_lyas_fold"/>
</dbReference>
<evidence type="ECO:0000256" key="2">
    <source>
        <dbReference type="ARBA" id="ARBA00008834"/>
    </source>
</evidence>
<evidence type="ECO:0000256" key="5">
    <source>
        <dbReference type="ARBA" id="ARBA00022801"/>
    </source>
</evidence>
<dbReference type="SUPFAM" id="SSF51126">
    <property type="entry name" value="Pectin lyase-like"/>
    <property type="match status" value="1"/>
</dbReference>
<proteinExistence type="inferred from homology"/>
<comment type="similarity">
    <text evidence="2 9">Belongs to the glycosyl hydrolase 28 family.</text>
</comment>
<evidence type="ECO:0000256" key="9">
    <source>
        <dbReference type="RuleBase" id="RU361169"/>
    </source>
</evidence>
<dbReference type="PANTHER" id="PTHR31375">
    <property type="match status" value="1"/>
</dbReference>
<dbReference type="EMBL" id="JARAOO010000012">
    <property type="protein sequence ID" value="KAJ7949617.1"/>
    <property type="molecule type" value="Genomic_DNA"/>
</dbReference>
<comment type="caution">
    <text evidence="12">The sequence shown here is derived from an EMBL/GenBank/DDBJ whole genome shotgun (WGS) entry which is preliminary data.</text>
</comment>
<dbReference type="KEGG" id="qsa:O6P43_029933"/>
<dbReference type="Pfam" id="PF00295">
    <property type="entry name" value="Glyco_hydro_28"/>
    <property type="match status" value="1"/>
</dbReference>
<sequence length="437" mass="46891">MQSLFTILFVFWVASCCSFRKILTATNTTTFNVIDYGAVGDGLTDDSQAFLKAWKDMCEATQSTPTLEVPLEKTFMLKPLSFNGPCNSPTIHFQLEGNVVAPKNTDAWEGQSKDKWIVFINTDGLIIDGGGQIDGQGSVWWDACKGKLDIALSLHNCSNLQLSGLHHLNSGRNHISLSDCTNTSISSISIVAPEDSPNTDGIDICRSTNILIQDSNIGTGDDCIAMNDGTSYINITGVSCGPGHGISVGSLGEDGAEETVEQVIVHDCSFSGTQNGLRIKTWQGGSGYVRNISYDQITFANTYNPIIIDQFYVDRGRQLYVDEGNQASAVEISNITYRDVNGTSASETAITLNCSMEIGCNDIIMHTINIISSTPGAYINTSCNNAHGKVTSVLPSVSCLDVSGSAEVPSSPPVEVPSVTPLEVPSISPSDENEFYF</sequence>
<evidence type="ECO:0000256" key="11">
    <source>
        <dbReference type="SAM" id="SignalP"/>
    </source>
</evidence>
<evidence type="ECO:0000256" key="3">
    <source>
        <dbReference type="ARBA" id="ARBA00022512"/>
    </source>
</evidence>
<dbReference type="GO" id="GO:0005975">
    <property type="term" value="P:carbohydrate metabolic process"/>
    <property type="evidence" value="ECO:0007669"/>
    <property type="project" value="InterPro"/>
</dbReference>
<dbReference type="GO" id="GO:0071555">
    <property type="term" value="P:cell wall organization"/>
    <property type="evidence" value="ECO:0007669"/>
    <property type="project" value="UniProtKB-KW"/>
</dbReference>
<name>A0AAD7PC17_QUISA</name>
<dbReference type="InterPro" id="IPR011050">
    <property type="entry name" value="Pectin_lyase_fold/virulence"/>
</dbReference>
<organism evidence="12 13">
    <name type="scientific">Quillaja saponaria</name>
    <name type="common">Soap bark tree</name>
    <dbReference type="NCBI Taxonomy" id="32244"/>
    <lineage>
        <taxon>Eukaryota</taxon>
        <taxon>Viridiplantae</taxon>
        <taxon>Streptophyta</taxon>
        <taxon>Embryophyta</taxon>
        <taxon>Tracheophyta</taxon>
        <taxon>Spermatophyta</taxon>
        <taxon>Magnoliopsida</taxon>
        <taxon>eudicotyledons</taxon>
        <taxon>Gunneridae</taxon>
        <taxon>Pentapetalae</taxon>
        <taxon>rosids</taxon>
        <taxon>fabids</taxon>
        <taxon>Fabales</taxon>
        <taxon>Quillajaceae</taxon>
        <taxon>Quillaja</taxon>
    </lineage>
</organism>
<dbReference type="InterPro" id="IPR000743">
    <property type="entry name" value="Glyco_hydro_28"/>
</dbReference>
<feature type="region of interest" description="Disordered" evidence="10">
    <location>
        <begin position="406"/>
        <end position="437"/>
    </location>
</feature>
<evidence type="ECO:0000313" key="13">
    <source>
        <dbReference type="Proteomes" id="UP001163823"/>
    </source>
</evidence>
<keyword evidence="13" id="KW-1185">Reference proteome</keyword>
<feature type="active site" evidence="8">
    <location>
        <position position="244"/>
    </location>
</feature>
<evidence type="ECO:0000256" key="8">
    <source>
        <dbReference type="PROSITE-ProRule" id="PRU10052"/>
    </source>
</evidence>
<gene>
    <name evidence="12" type="ORF">O6P43_029933</name>
</gene>
<evidence type="ECO:0000313" key="12">
    <source>
        <dbReference type="EMBL" id="KAJ7949617.1"/>
    </source>
</evidence>
<keyword evidence="4" id="KW-0964">Secreted</keyword>
<evidence type="ECO:0000256" key="1">
    <source>
        <dbReference type="ARBA" id="ARBA00004191"/>
    </source>
</evidence>
<evidence type="ECO:0000256" key="6">
    <source>
        <dbReference type="ARBA" id="ARBA00023295"/>
    </source>
</evidence>
<keyword evidence="6 9" id="KW-0326">Glycosidase</keyword>
<feature type="compositionally biased region" description="Low complexity" evidence="10">
    <location>
        <begin position="416"/>
        <end position="426"/>
    </location>
</feature>
<keyword evidence="7" id="KW-0961">Cell wall biogenesis/degradation</keyword>
<accession>A0AAD7PC17</accession>
<keyword evidence="12" id="KW-0456">Lyase</keyword>
<feature type="chain" id="PRO_5042095273" evidence="11">
    <location>
        <begin position="19"/>
        <end position="437"/>
    </location>
</feature>